<dbReference type="GO" id="GO:0005852">
    <property type="term" value="C:eukaryotic translation initiation factor 3 complex"/>
    <property type="evidence" value="ECO:0007669"/>
    <property type="project" value="UniProtKB-UniRule"/>
</dbReference>
<dbReference type="HAMAP" id="MF_03002">
    <property type="entry name" value="eIF3c"/>
    <property type="match status" value="1"/>
</dbReference>
<evidence type="ECO:0000313" key="9">
    <source>
        <dbReference type="Proteomes" id="UP000076738"/>
    </source>
</evidence>
<dbReference type="STRING" id="1330018.A0A167LE57"/>
<feature type="compositionally biased region" description="Acidic residues" evidence="6">
    <location>
        <begin position="55"/>
        <end position="80"/>
    </location>
</feature>
<accession>A0A167LE57</accession>
<comment type="subcellular location">
    <subcellularLocation>
        <location evidence="4">Cytoplasm</location>
    </subcellularLocation>
</comment>
<sequence length="906" mass="101004">MSRFFRAADSDTESEESEEEELLSEEEEEQKPKPTAPVPAGGKVPMSRFLRTAGEDSDEESSEEEEELEDDDDEEEEEAPAEQKKTPGSRFLKGADSESESEEEEKKIVKSAKDKRVEEIEACAKSMDNALKINDWVKIQDDFDKLTRLVQRQALVNEATPPLYIKTLVDLESSLNAALAKEKTASKKMQANNARALNAMRSKLRKTLKENEDQVKLYTEDPEAFERAYAAQQAPPEPATAPASKTKKVRIELDDEEEGAEGDEFTTVGKGGKALSFTADQVLKTLAAVAEARGKKNTDRAEQSRILEKLAEAAGTTYQEIRVLLALISSRFDYNPMATFMPLDAWASARSELDRLVNILTADAQYAVVEDITLEYSDLDERSPQKEGGLVRVRGSVISFVDRLDDEFTRSLQNIDPHGQEYVARLKDERGLYETICRAQMYFEQKDEGESAARVAYRRLDHIYSKPDILIQALEQGVVTAMPEFSQSSSSLSVAGTSAALIDALCKQLYKSGQPFLRTRAMLSHIYHHALANNFETARDMMLMSHLQDSIHAADAGTQILYNRAVVQLGLAGFRQGLVREAHSILQEIFSTQRVKELLAQGLHQQRYGVILTPEQEKSDRARQMPFHMHINLELLEAAFLVSCMLVEVPTLASLDTEEQRRKAASKPFRRLLDYAERQVFMGPPEHTRDHIMQASRALQDGEWEKCRDLIEGMKVWSLMGNEKQVKEMLAQRIQEEGVRTYLFTFAPYYTTVSLELLSKTFSLSVRSVTSIVSKMIWNEELAASLDQETGVVVFTRTELSRVQQLAQALADRVSNLVESNEKALDAKLGGGPEARAPGEGGKGGERKEGGAPGAGGERRFDRTRTQRTGAARTGTGFRGERFSQGLGNNRVGGAQNAGARTRVAA</sequence>
<dbReference type="OrthoDB" id="29647at2759"/>
<organism evidence="8 9">
    <name type="scientific">Calocera viscosa (strain TUFC12733)</name>
    <dbReference type="NCBI Taxonomy" id="1330018"/>
    <lineage>
        <taxon>Eukaryota</taxon>
        <taxon>Fungi</taxon>
        <taxon>Dikarya</taxon>
        <taxon>Basidiomycota</taxon>
        <taxon>Agaricomycotina</taxon>
        <taxon>Dacrymycetes</taxon>
        <taxon>Dacrymycetales</taxon>
        <taxon>Dacrymycetaceae</taxon>
        <taxon>Calocera</taxon>
    </lineage>
</organism>
<keyword evidence="2 4" id="KW-0396">Initiation factor</keyword>
<dbReference type="InterPro" id="IPR036388">
    <property type="entry name" value="WH-like_DNA-bd_sf"/>
</dbReference>
<evidence type="ECO:0000256" key="4">
    <source>
        <dbReference type="HAMAP-Rule" id="MF_03002"/>
    </source>
</evidence>
<evidence type="ECO:0000256" key="2">
    <source>
        <dbReference type="ARBA" id="ARBA00022540"/>
    </source>
</evidence>
<keyword evidence="3 4" id="KW-0648">Protein biosynthesis</keyword>
<feature type="coiled-coil region" evidence="5">
    <location>
        <begin position="194"/>
        <end position="221"/>
    </location>
</feature>
<feature type="compositionally biased region" description="Acidic residues" evidence="6">
    <location>
        <begin position="10"/>
        <end position="29"/>
    </location>
</feature>
<dbReference type="GO" id="GO:0033290">
    <property type="term" value="C:eukaryotic 48S preinitiation complex"/>
    <property type="evidence" value="ECO:0007669"/>
    <property type="project" value="UniProtKB-UniRule"/>
</dbReference>
<evidence type="ECO:0000313" key="8">
    <source>
        <dbReference type="EMBL" id="KZO95596.1"/>
    </source>
</evidence>
<feature type="compositionally biased region" description="Low complexity" evidence="6">
    <location>
        <begin position="867"/>
        <end position="876"/>
    </location>
</feature>
<dbReference type="GO" id="GO:0031369">
    <property type="term" value="F:translation initiation factor binding"/>
    <property type="evidence" value="ECO:0007669"/>
    <property type="project" value="InterPro"/>
</dbReference>
<protein>
    <recommendedName>
        <fullName evidence="4">Eukaryotic translation initiation factor 3 subunit C</fullName>
        <shortName evidence="4">eIF3c</shortName>
    </recommendedName>
    <alternativeName>
        <fullName evidence="4">Eukaryotic translation initiation factor 3 93 kDa subunit homolog</fullName>
        <shortName evidence="4">eIF3 p93</shortName>
    </alternativeName>
    <alternativeName>
        <fullName evidence="4">Translation initiation factor eIF3, p93 subunit homolog</fullName>
    </alternativeName>
</protein>
<dbReference type="FunFam" id="1.10.10.10:FF:000300">
    <property type="entry name" value="Eukaryotic translation initiation factor 3 subunit C"/>
    <property type="match status" value="1"/>
</dbReference>
<feature type="compositionally biased region" description="Basic and acidic residues" evidence="6">
    <location>
        <begin position="104"/>
        <end position="114"/>
    </location>
</feature>
<dbReference type="PROSITE" id="PS50250">
    <property type="entry name" value="PCI"/>
    <property type="match status" value="1"/>
</dbReference>
<dbReference type="Pfam" id="PF26569">
    <property type="entry name" value="EIF3CL_C"/>
    <property type="match status" value="1"/>
</dbReference>
<dbReference type="PANTHER" id="PTHR13937:SF0">
    <property type="entry name" value="EUKARYOTIC TRANSLATION INITIATION FACTOR 3 SUBUNIT C-RELATED"/>
    <property type="match status" value="1"/>
</dbReference>
<dbReference type="EMBL" id="KV417288">
    <property type="protein sequence ID" value="KZO95596.1"/>
    <property type="molecule type" value="Genomic_DNA"/>
</dbReference>
<dbReference type="InterPro" id="IPR027516">
    <property type="entry name" value="EIF3C"/>
</dbReference>
<dbReference type="Proteomes" id="UP000076738">
    <property type="component" value="Unassembled WGS sequence"/>
</dbReference>
<dbReference type="PANTHER" id="PTHR13937">
    <property type="entry name" value="EUKARYOTIC TRANSLATION INITATION FACTOR 3, SUBUNIT 8 EIF3S8 -RELATED"/>
    <property type="match status" value="1"/>
</dbReference>
<feature type="region of interest" description="Disordered" evidence="6">
    <location>
        <begin position="1"/>
        <end position="114"/>
    </location>
</feature>
<keyword evidence="9" id="KW-1185">Reference proteome</keyword>
<proteinExistence type="inferred from homology"/>
<keyword evidence="1 4" id="KW-0963">Cytoplasm</keyword>
<gene>
    <name evidence="4" type="primary">NIP1</name>
    <name evidence="8" type="ORF">CALVIDRAFT_499931</name>
</gene>
<dbReference type="GO" id="GO:0003723">
    <property type="term" value="F:RNA binding"/>
    <property type="evidence" value="ECO:0007669"/>
    <property type="project" value="InterPro"/>
</dbReference>
<dbReference type="InterPro" id="IPR058999">
    <property type="entry name" value="EIF3CL_C"/>
</dbReference>
<comment type="function">
    <text evidence="4">Component of the eukaryotic translation initiation factor 3 (eIF-3) complex, which is involved in protein synthesis of a specialized repertoire of mRNAs and, together with other initiation factors, stimulates binding of mRNA and methionyl-tRNAi to the 40S ribosome. The eIF-3 complex specifically targets and initiates translation of a subset of mRNAs involved in cell proliferation.</text>
</comment>
<dbReference type="Gene3D" id="1.10.10.10">
    <property type="entry name" value="Winged helix-like DNA-binding domain superfamily/Winged helix DNA-binding domain"/>
    <property type="match status" value="1"/>
</dbReference>
<dbReference type="SUPFAM" id="SSF46785">
    <property type="entry name" value="Winged helix' DNA-binding domain"/>
    <property type="match status" value="1"/>
</dbReference>
<dbReference type="Pfam" id="PF05470">
    <property type="entry name" value="eIF-3c_N"/>
    <property type="match status" value="1"/>
</dbReference>
<dbReference type="AlphaFoldDB" id="A0A167LE57"/>
<feature type="domain" description="PCI" evidence="7">
    <location>
        <begin position="627"/>
        <end position="800"/>
    </location>
</feature>
<dbReference type="GO" id="GO:0003743">
    <property type="term" value="F:translation initiation factor activity"/>
    <property type="evidence" value="ECO:0007669"/>
    <property type="project" value="UniProtKB-UniRule"/>
</dbReference>
<dbReference type="Pfam" id="PF01399">
    <property type="entry name" value="PCI"/>
    <property type="match status" value="1"/>
</dbReference>
<feature type="region of interest" description="Disordered" evidence="6">
    <location>
        <begin position="825"/>
        <end position="906"/>
    </location>
</feature>
<evidence type="ECO:0000256" key="1">
    <source>
        <dbReference type="ARBA" id="ARBA00022490"/>
    </source>
</evidence>
<evidence type="ECO:0000259" key="7">
    <source>
        <dbReference type="PROSITE" id="PS50250"/>
    </source>
</evidence>
<dbReference type="SMART" id="SM00088">
    <property type="entry name" value="PINT"/>
    <property type="match status" value="1"/>
</dbReference>
<evidence type="ECO:0000256" key="6">
    <source>
        <dbReference type="SAM" id="MobiDB-lite"/>
    </source>
</evidence>
<dbReference type="GO" id="GO:0001732">
    <property type="term" value="P:formation of cytoplasmic translation initiation complex"/>
    <property type="evidence" value="ECO:0007669"/>
    <property type="project" value="UniProtKB-UniRule"/>
</dbReference>
<keyword evidence="5" id="KW-0175">Coiled coil</keyword>
<reference evidence="8 9" key="1">
    <citation type="journal article" date="2016" name="Mol. Biol. Evol.">
        <title>Comparative Genomics of Early-Diverging Mushroom-Forming Fungi Provides Insights into the Origins of Lignocellulose Decay Capabilities.</title>
        <authorList>
            <person name="Nagy L.G."/>
            <person name="Riley R."/>
            <person name="Tritt A."/>
            <person name="Adam C."/>
            <person name="Daum C."/>
            <person name="Floudas D."/>
            <person name="Sun H."/>
            <person name="Yadav J.S."/>
            <person name="Pangilinan J."/>
            <person name="Larsson K.H."/>
            <person name="Matsuura K."/>
            <person name="Barry K."/>
            <person name="Labutti K."/>
            <person name="Kuo R."/>
            <person name="Ohm R.A."/>
            <person name="Bhattacharya S.S."/>
            <person name="Shirouzu T."/>
            <person name="Yoshinaga Y."/>
            <person name="Martin F.M."/>
            <person name="Grigoriev I.V."/>
            <person name="Hibbett D.S."/>
        </authorList>
    </citation>
    <scope>NUCLEOTIDE SEQUENCE [LARGE SCALE GENOMIC DNA]</scope>
    <source>
        <strain evidence="8 9">TUFC12733</strain>
    </source>
</reference>
<dbReference type="GO" id="GO:0016282">
    <property type="term" value="C:eukaryotic 43S preinitiation complex"/>
    <property type="evidence" value="ECO:0007669"/>
    <property type="project" value="UniProtKB-UniRule"/>
</dbReference>
<comment type="subunit">
    <text evidence="4">Component of the eukaryotic translation initiation factor 3 (eIF-3) complex.</text>
</comment>
<dbReference type="InterPro" id="IPR000717">
    <property type="entry name" value="PCI_dom"/>
</dbReference>
<dbReference type="InterPro" id="IPR036390">
    <property type="entry name" value="WH_DNA-bd_sf"/>
</dbReference>
<evidence type="ECO:0000256" key="3">
    <source>
        <dbReference type="ARBA" id="ARBA00022917"/>
    </source>
</evidence>
<comment type="similarity">
    <text evidence="4">Belongs to the eIF-3 subunit C family.</text>
</comment>
<dbReference type="InterPro" id="IPR008905">
    <property type="entry name" value="EIF3C_N_dom"/>
</dbReference>
<evidence type="ECO:0000256" key="5">
    <source>
        <dbReference type="SAM" id="Coils"/>
    </source>
</evidence>
<name>A0A167LE57_CALVF</name>